<dbReference type="PANTHER" id="PTHR33494:SF5">
    <property type="entry name" value="F10A16.6 PROTEIN"/>
    <property type="match status" value="1"/>
</dbReference>
<dbReference type="Proteomes" id="UP000187406">
    <property type="component" value="Unassembled WGS sequence"/>
</dbReference>
<evidence type="ECO:0000313" key="2">
    <source>
        <dbReference type="EMBL" id="GAV87541.1"/>
    </source>
</evidence>
<dbReference type="STRING" id="3775.A0A1Q3D552"/>
<reference evidence="3" key="1">
    <citation type="submission" date="2016-04" db="EMBL/GenBank/DDBJ databases">
        <title>Cephalotus genome sequencing.</title>
        <authorList>
            <person name="Fukushima K."/>
            <person name="Hasebe M."/>
            <person name="Fang X."/>
        </authorList>
    </citation>
    <scope>NUCLEOTIDE SEQUENCE [LARGE SCALE GENOMIC DNA]</scope>
    <source>
        <strain evidence="3">cv. St1</strain>
    </source>
</reference>
<accession>A0A1Q3D552</accession>
<keyword evidence="3" id="KW-1185">Reference proteome</keyword>
<sequence length="498" mass="56818">MSDTGLEKIKQSHQQAKMADILWNLHPLGLALRKTPSFLELIEEKLIQETNNNSTAETNHKSGYCTQNMKVEDFVSQPVSEKLKASNFPASLLRIGTWERTSRYEGDLVAKCYYAKRKLVWEFLELGLKRKIELMWSDIIAIEADIKENELGILKIELNQPPTFHEETDPQPRKHTIWKNTSDFTGGQAPSYRIHYLQFPLGALDRHYEKLLQCDNRLFELSQRPFPSLQSPYFPTNIQGFTDISFNFNVAAPDLDGGMQFSFSNIRSPSIHCPQVHAYEPATMSSSGFKDFASPISDEHDRKHVLNNSRMAIWGHTMNNYANTLVKPQVRGITSNAPVSLMNPAISCQNYNHPSYVEGTQSLNSSNQALNDLRSHLFNDSQVPCSDEKYYLAKVQSFGALINLPKEESLAGNITPKHESYGLERIASDNEWLMSDVEHSSMYQQQQQQPPHPVSWMSLEAANENSMMPENNNFMYHPDPMLENCVVVNDDNGEYSWN</sequence>
<dbReference type="InterPro" id="IPR057939">
    <property type="entry name" value="TRF2_HOY1_PH"/>
</dbReference>
<dbReference type="InParanoid" id="A0A1Q3D552"/>
<feature type="domain" description="TRF2/HOY1 PH-like" evidence="1">
    <location>
        <begin position="87"/>
        <end position="204"/>
    </location>
</feature>
<dbReference type="Pfam" id="PF24818">
    <property type="entry name" value="PH_TRF2_HOY1"/>
    <property type="match status" value="1"/>
</dbReference>
<organism evidence="2 3">
    <name type="scientific">Cephalotus follicularis</name>
    <name type="common">Albany pitcher plant</name>
    <dbReference type="NCBI Taxonomy" id="3775"/>
    <lineage>
        <taxon>Eukaryota</taxon>
        <taxon>Viridiplantae</taxon>
        <taxon>Streptophyta</taxon>
        <taxon>Embryophyta</taxon>
        <taxon>Tracheophyta</taxon>
        <taxon>Spermatophyta</taxon>
        <taxon>Magnoliopsida</taxon>
        <taxon>eudicotyledons</taxon>
        <taxon>Gunneridae</taxon>
        <taxon>Pentapetalae</taxon>
        <taxon>rosids</taxon>
        <taxon>fabids</taxon>
        <taxon>Oxalidales</taxon>
        <taxon>Cephalotaceae</taxon>
        <taxon>Cephalotus</taxon>
    </lineage>
</organism>
<evidence type="ECO:0000259" key="1">
    <source>
        <dbReference type="Pfam" id="PF24818"/>
    </source>
</evidence>
<dbReference type="PANTHER" id="PTHR33494">
    <property type="entry name" value="OS02G0793800 PROTEIN"/>
    <property type="match status" value="1"/>
</dbReference>
<comment type="caution">
    <text evidence="2">The sequence shown here is derived from an EMBL/GenBank/DDBJ whole genome shotgun (WGS) entry which is preliminary data.</text>
</comment>
<dbReference type="EMBL" id="BDDD01004365">
    <property type="protein sequence ID" value="GAV87541.1"/>
    <property type="molecule type" value="Genomic_DNA"/>
</dbReference>
<protein>
    <recommendedName>
        <fullName evidence="1">TRF2/HOY1 PH-like domain-containing protein</fullName>
    </recommendedName>
</protein>
<dbReference type="OrthoDB" id="6159439at2759"/>
<evidence type="ECO:0000313" key="3">
    <source>
        <dbReference type="Proteomes" id="UP000187406"/>
    </source>
</evidence>
<gene>
    <name evidence="2" type="ORF">CFOL_v3_30967</name>
</gene>
<name>A0A1Q3D552_CEPFO</name>
<dbReference type="AlphaFoldDB" id="A0A1Q3D552"/>
<proteinExistence type="predicted"/>